<name>A0A9N9E0L2_9GLOM</name>
<organism evidence="1 2">
    <name type="scientific">Paraglomus brasilianum</name>
    <dbReference type="NCBI Taxonomy" id="144538"/>
    <lineage>
        <taxon>Eukaryota</taxon>
        <taxon>Fungi</taxon>
        <taxon>Fungi incertae sedis</taxon>
        <taxon>Mucoromycota</taxon>
        <taxon>Glomeromycotina</taxon>
        <taxon>Glomeromycetes</taxon>
        <taxon>Paraglomerales</taxon>
        <taxon>Paraglomeraceae</taxon>
        <taxon>Paraglomus</taxon>
    </lineage>
</organism>
<reference evidence="1" key="1">
    <citation type="submission" date="2021-06" db="EMBL/GenBank/DDBJ databases">
        <authorList>
            <person name="Kallberg Y."/>
            <person name="Tangrot J."/>
            <person name="Rosling A."/>
        </authorList>
    </citation>
    <scope>NUCLEOTIDE SEQUENCE</scope>
    <source>
        <strain evidence="1">BR232B</strain>
    </source>
</reference>
<feature type="non-terminal residue" evidence="1">
    <location>
        <position position="92"/>
    </location>
</feature>
<evidence type="ECO:0000313" key="2">
    <source>
        <dbReference type="Proteomes" id="UP000789739"/>
    </source>
</evidence>
<protein>
    <submittedName>
        <fullName evidence="1">5900_t:CDS:1</fullName>
    </submittedName>
</protein>
<dbReference type="Proteomes" id="UP000789739">
    <property type="component" value="Unassembled WGS sequence"/>
</dbReference>
<keyword evidence="2" id="KW-1185">Reference proteome</keyword>
<comment type="caution">
    <text evidence="1">The sequence shown here is derived from an EMBL/GenBank/DDBJ whole genome shotgun (WGS) entry which is preliminary data.</text>
</comment>
<dbReference type="AlphaFoldDB" id="A0A9N9E0L2"/>
<gene>
    <name evidence="1" type="ORF">PBRASI_LOCUS10743</name>
</gene>
<dbReference type="EMBL" id="CAJVPI010003600">
    <property type="protein sequence ID" value="CAG8660238.1"/>
    <property type="molecule type" value="Genomic_DNA"/>
</dbReference>
<sequence length="92" mass="10414">MNDNIFAFNFHLPPLCSSRLHLHDHPPPRTRGTLGKFLVLINILFKLLISSFAFKTSVSFSLSPYGAYEYALRDTYFANAVNEAVYSVERGS</sequence>
<accession>A0A9N9E0L2</accession>
<proteinExistence type="predicted"/>
<evidence type="ECO:0000313" key="1">
    <source>
        <dbReference type="EMBL" id="CAG8660238.1"/>
    </source>
</evidence>